<reference evidence="3" key="1">
    <citation type="submission" date="2023-03" db="EMBL/GenBank/DDBJ databases">
        <title>Massive genome expansion in bonnet fungi (Mycena s.s.) driven by repeated elements and novel gene families across ecological guilds.</title>
        <authorList>
            <consortium name="Lawrence Berkeley National Laboratory"/>
            <person name="Harder C.B."/>
            <person name="Miyauchi S."/>
            <person name="Viragh M."/>
            <person name="Kuo A."/>
            <person name="Thoen E."/>
            <person name="Andreopoulos B."/>
            <person name="Lu D."/>
            <person name="Skrede I."/>
            <person name="Drula E."/>
            <person name="Henrissat B."/>
            <person name="Morin E."/>
            <person name="Kohler A."/>
            <person name="Barry K."/>
            <person name="LaButti K."/>
            <person name="Morin E."/>
            <person name="Salamov A."/>
            <person name="Lipzen A."/>
            <person name="Mereny Z."/>
            <person name="Hegedus B."/>
            <person name="Baldrian P."/>
            <person name="Stursova M."/>
            <person name="Weitz H."/>
            <person name="Taylor A."/>
            <person name="Grigoriev I.V."/>
            <person name="Nagy L.G."/>
            <person name="Martin F."/>
            <person name="Kauserud H."/>
        </authorList>
    </citation>
    <scope>NUCLEOTIDE SEQUENCE</scope>
    <source>
        <strain evidence="3">CBHHK002</strain>
    </source>
</reference>
<feature type="compositionally biased region" description="Low complexity" evidence="1">
    <location>
        <begin position="100"/>
        <end position="111"/>
    </location>
</feature>
<dbReference type="AlphaFoldDB" id="A0AAD7AMA0"/>
<dbReference type="EMBL" id="JARIHO010000004">
    <property type="protein sequence ID" value="KAJ7362468.1"/>
    <property type="molecule type" value="Genomic_DNA"/>
</dbReference>
<keyword evidence="2" id="KW-0472">Membrane</keyword>
<keyword evidence="2" id="KW-0812">Transmembrane</keyword>
<protein>
    <submittedName>
        <fullName evidence="3">Uncharacterized protein</fullName>
    </submittedName>
</protein>
<evidence type="ECO:0000256" key="2">
    <source>
        <dbReference type="SAM" id="Phobius"/>
    </source>
</evidence>
<sequence length="190" mass="20274">MSRKGQTIFNDSNVRYVFIAALSIIVFVGLMLFWCSRVVEDRMRLLRPAILLSTHADPERKLPPRPRLYDGYLDWGAGTGAGAGAGGVARGHASICAPIPTRTTRRTSPPTLKHDPDPDFGAALLPSAAAPLTLAVLIAMPVPVPTPLPLNRGRTTGKKKTTGPSPSAGINPCHTFYFGQVIAVNPLPCI</sequence>
<accession>A0AAD7AMA0</accession>
<evidence type="ECO:0000313" key="3">
    <source>
        <dbReference type="EMBL" id="KAJ7362468.1"/>
    </source>
</evidence>
<gene>
    <name evidence="3" type="ORF">DFH08DRAFT_1073615</name>
</gene>
<name>A0AAD7AMA0_9AGAR</name>
<keyword evidence="2" id="KW-1133">Transmembrane helix</keyword>
<evidence type="ECO:0000256" key="1">
    <source>
        <dbReference type="SAM" id="MobiDB-lite"/>
    </source>
</evidence>
<organism evidence="3 4">
    <name type="scientific">Mycena albidolilacea</name>
    <dbReference type="NCBI Taxonomy" id="1033008"/>
    <lineage>
        <taxon>Eukaryota</taxon>
        <taxon>Fungi</taxon>
        <taxon>Dikarya</taxon>
        <taxon>Basidiomycota</taxon>
        <taxon>Agaricomycotina</taxon>
        <taxon>Agaricomycetes</taxon>
        <taxon>Agaricomycetidae</taxon>
        <taxon>Agaricales</taxon>
        <taxon>Marasmiineae</taxon>
        <taxon>Mycenaceae</taxon>
        <taxon>Mycena</taxon>
    </lineage>
</organism>
<feature type="transmembrane region" description="Helical" evidence="2">
    <location>
        <begin position="16"/>
        <end position="35"/>
    </location>
</feature>
<feature type="region of interest" description="Disordered" evidence="1">
    <location>
        <begin position="99"/>
        <end position="118"/>
    </location>
</feature>
<dbReference type="Proteomes" id="UP001218218">
    <property type="component" value="Unassembled WGS sequence"/>
</dbReference>
<keyword evidence="4" id="KW-1185">Reference proteome</keyword>
<evidence type="ECO:0000313" key="4">
    <source>
        <dbReference type="Proteomes" id="UP001218218"/>
    </source>
</evidence>
<comment type="caution">
    <text evidence="3">The sequence shown here is derived from an EMBL/GenBank/DDBJ whole genome shotgun (WGS) entry which is preliminary data.</text>
</comment>
<proteinExistence type="predicted"/>